<sequence>MALRNDMPAPPAPEPPAGLLHDPDCKLELASRLSAIETLIGIRVAQLDAWRGYTAALTDFLDFPGHMPPSSFPGAGTAPSGPDIGDKKPSGLFGEKIADRMLDQAIKARMLKDRAAALRAVLTADQLEKLKDAERSLDPGPRRFH</sequence>
<keyword evidence="3" id="KW-1185">Reference proteome</keyword>
<evidence type="ECO:0000313" key="3">
    <source>
        <dbReference type="Proteomes" id="UP001172630"/>
    </source>
</evidence>
<comment type="caution">
    <text evidence="2">The sequence shown here is derived from an EMBL/GenBank/DDBJ whole genome shotgun (WGS) entry which is preliminary data.</text>
</comment>
<evidence type="ECO:0000313" key="2">
    <source>
        <dbReference type="EMBL" id="MDL2409423.1"/>
    </source>
</evidence>
<accession>A0ABT7KLA7</accession>
<dbReference type="RefSeq" id="WP_285882956.1">
    <property type="nucleotide sequence ID" value="NZ_JARFYN010000050.1"/>
</dbReference>
<gene>
    <name evidence="2" type="ORF">PY650_28085</name>
</gene>
<evidence type="ECO:0000256" key="1">
    <source>
        <dbReference type="SAM" id="MobiDB-lite"/>
    </source>
</evidence>
<organism evidence="2 3">
    <name type="scientific">Rhizobium calliandrae</name>
    <dbReference type="NCBI Taxonomy" id="1312182"/>
    <lineage>
        <taxon>Bacteria</taxon>
        <taxon>Pseudomonadati</taxon>
        <taxon>Pseudomonadota</taxon>
        <taxon>Alphaproteobacteria</taxon>
        <taxon>Hyphomicrobiales</taxon>
        <taxon>Rhizobiaceae</taxon>
        <taxon>Rhizobium/Agrobacterium group</taxon>
        <taxon>Rhizobium</taxon>
    </lineage>
</organism>
<proteinExistence type="predicted"/>
<dbReference type="EMBL" id="JARFYN010000050">
    <property type="protein sequence ID" value="MDL2409423.1"/>
    <property type="molecule type" value="Genomic_DNA"/>
</dbReference>
<reference evidence="2" key="1">
    <citation type="submission" date="2023-06" db="EMBL/GenBank/DDBJ databases">
        <title>Phylogenetic Diversity of Rhizobium strains.</title>
        <authorList>
            <person name="Moura F.T."/>
            <person name="Helene L.C.F."/>
            <person name="Hungria M."/>
        </authorList>
    </citation>
    <scope>NUCLEOTIDE SEQUENCE</scope>
    <source>
        <strain evidence="2">CCGE524</strain>
    </source>
</reference>
<feature type="region of interest" description="Disordered" evidence="1">
    <location>
        <begin position="68"/>
        <end position="91"/>
    </location>
</feature>
<dbReference type="Proteomes" id="UP001172630">
    <property type="component" value="Unassembled WGS sequence"/>
</dbReference>
<name>A0ABT7KLA7_9HYPH</name>
<protein>
    <submittedName>
        <fullName evidence="2">Uncharacterized protein</fullName>
    </submittedName>
</protein>